<keyword evidence="4 6" id="KW-0808">Transferase</keyword>
<dbReference type="PANTHER" id="PTHR31760">
    <property type="entry name" value="S-ADENOSYL-L-METHIONINE-DEPENDENT METHYLTRANSFERASES SUPERFAMILY PROTEIN"/>
    <property type="match status" value="1"/>
</dbReference>
<dbReference type="AlphaFoldDB" id="A0A1Y5SLE0"/>
<evidence type="ECO:0000313" key="7">
    <source>
        <dbReference type="EMBL" id="SLN43463.1"/>
    </source>
</evidence>
<dbReference type="InterPro" id="IPR029063">
    <property type="entry name" value="SAM-dependent_MTases_sf"/>
</dbReference>
<comment type="caution">
    <text evidence="6">Lacks conserved residue(s) required for the propagation of feature annotation.</text>
</comment>
<evidence type="ECO:0000256" key="3">
    <source>
        <dbReference type="ARBA" id="ARBA00022603"/>
    </source>
</evidence>
<reference evidence="7 8" key="1">
    <citation type="submission" date="2017-03" db="EMBL/GenBank/DDBJ databases">
        <authorList>
            <person name="Afonso C.L."/>
            <person name="Miller P.J."/>
            <person name="Scott M.A."/>
            <person name="Spackman E."/>
            <person name="Goraichik I."/>
            <person name="Dimitrov K.M."/>
            <person name="Suarez D.L."/>
            <person name="Swayne D.E."/>
        </authorList>
    </citation>
    <scope>NUCLEOTIDE SEQUENCE [LARGE SCALE GENOMIC DNA]</scope>
    <source>
        <strain evidence="7 8">CECT 8287</strain>
    </source>
</reference>
<dbReference type="NCBIfam" id="TIGR00138">
    <property type="entry name" value="rsmG_gidB"/>
    <property type="match status" value="1"/>
</dbReference>
<dbReference type="Gene3D" id="3.40.50.150">
    <property type="entry name" value="Vaccinia Virus protein VP39"/>
    <property type="match status" value="1"/>
</dbReference>
<feature type="binding site" evidence="6">
    <location>
        <begin position="122"/>
        <end position="123"/>
    </location>
    <ligand>
        <name>S-adenosyl-L-methionine</name>
        <dbReference type="ChEBI" id="CHEBI:59789"/>
    </ligand>
</feature>
<dbReference type="PANTHER" id="PTHR31760:SF0">
    <property type="entry name" value="S-ADENOSYL-L-METHIONINE-DEPENDENT METHYLTRANSFERASES SUPERFAMILY PROTEIN"/>
    <property type="match status" value="1"/>
</dbReference>
<dbReference type="PIRSF" id="PIRSF003078">
    <property type="entry name" value="GidB"/>
    <property type="match status" value="1"/>
</dbReference>
<dbReference type="EC" id="2.1.1.170" evidence="6"/>
<dbReference type="InterPro" id="IPR003682">
    <property type="entry name" value="rRNA_ssu_MeTfrase_G"/>
</dbReference>
<dbReference type="GO" id="GO:0070043">
    <property type="term" value="F:rRNA (guanine-N7-)-methyltransferase activity"/>
    <property type="evidence" value="ECO:0007669"/>
    <property type="project" value="UniProtKB-UniRule"/>
</dbReference>
<keyword evidence="2 6" id="KW-0698">rRNA processing</keyword>
<dbReference type="HAMAP" id="MF_00074">
    <property type="entry name" value="16SrRNA_methyltr_G"/>
    <property type="match status" value="1"/>
</dbReference>
<proteinExistence type="inferred from homology"/>
<name>A0A1Y5SLE0_9RHOB</name>
<evidence type="ECO:0000256" key="6">
    <source>
        <dbReference type="HAMAP-Rule" id="MF_00074"/>
    </source>
</evidence>
<dbReference type="EMBL" id="FWFL01000005">
    <property type="protein sequence ID" value="SLN43463.1"/>
    <property type="molecule type" value="Genomic_DNA"/>
</dbReference>
<dbReference type="Proteomes" id="UP000193827">
    <property type="component" value="Unassembled WGS sequence"/>
</dbReference>
<evidence type="ECO:0000256" key="2">
    <source>
        <dbReference type="ARBA" id="ARBA00022552"/>
    </source>
</evidence>
<organism evidence="7 8">
    <name type="scientific">Roseovarius litorisediminis</name>
    <dbReference type="NCBI Taxonomy" id="1312363"/>
    <lineage>
        <taxon>Bacteria</taxon>
        <taxon>Pseudomonadati</taxon>
        <taxon>Pseudomonadota</taxon>
        <taxon>Alphaproteobacteria</taxon>
        <taxon>Rhodobacterales</taxon>
        <taxon>Roseobacteraceae</taxon>
        <taxon>Roseovarius</taxon>
    </lineage>
</organism>
<evidence type="ECO:0000256" key="5">
    <source>
        <dbReference type="ARBA" id="ARBA00022691"/>
    </source>
</evidence>
<dbReference type="RefSeq" id="WP_085892413.1">
    <property type="nucleotide sequence ID" value="NZ_FWFL01000005.1"/>
</dbReference>
<dbReference type="GO" id="GO:0005829">
    <property type="term" value="C:cytosol"/>
    <property type="evidence" value="ECO:0007669"/>
    <property type="project" value="TreeGrafter"/>
</dbReference>
<sequence>MITSDGLNVSRETFERLECYAELLRKWNPKINLVSKSTISDLWKRHILDSAQIYDLAPHPVTHWVDLGTGGGFPGMVIAIMAADSGSPIRTTLVESDMRKSTFLRTVIRETGIQADVITKRIEELPPMRADVISARALANLTTLLSFAARHLAPDGMAIFPKGASWEKELMDAQSKWKFDVQVAKSKTEDGPVILSITGVASV</sequence>
<accession>A0A1Y5SLE0</accession>
<gene>
    <name evidence="6 7" type="primary">rsmG</name>
    <name evidence="7" type="ORF">PEL8287_02183</name>
</gene>
<evidence type="ECO:0000313" key="8">
    <source>
        <dbReference type="Proteomes" id="UP000193827"/>
    </source>
</evidence>
<evidence type="ECO:0000256" key="1">
    <source>
        <dbReference type="ARBA" id="ARBA00022490"/>
    </source>
</evidence>
<comment type="similarity">
    <text evidence="6">Belongs to the methyltransferase superfamily. RNA methyltransferase RsmG family.</text>
</comment>
<evidence type="ECO:0000256" key="4">
    <source>
        <dbReference type="ARBA" id="ARBA00022679"/>
    </source>
</evidence>
<dbReference type="OrthoDB" id="9808773at2"/>
<feature type="binding site" evidence="6">
    <location>
        <position position="136"/>
    </location>
    <ligand>
        <name>S-adenosyl-L-methionine</name>
        <dbReference type="ChEBI" id="CHEBI:59789"/>
    </ligand>
</feature>
<keyword evidence="3 6" id="KW-0489">Methyltransferase</keyword>
<comment type="function">
    <text evidence="6">Specifically methylates the N7 position of guanine in position 527 of 16S rRNA.</text>
</comment>
<keyword evidence="1 6" id="KW-0963">Cytoplasm</keyword>
<dbReference type="Pfam" id="PF02527">
    <property type="entry name" value="GidB"/>
    <property type="match status" value="1"/>
</dbReference>
<feature type="binding site" evidence="6">
    <location>
        <position position="68"/>
    </location>
    <ligand>
        <name>S-adenosyl-L-methionine</name>
        <dbReference type="ChEBI" id="CHEBI:59789"/>
    </ligand>
</feature>
<dbReference type="SUPFAM" id="SSF53335">
    <property type="entry name" value="S-adenosyl-L-methionine-dependent methyltransferases"/>
    <property type="match status" value="1"/>
</dbReference>
<comment type="subcellular location">
    <subcellularLocation>
        <location evidence="6">Cytoplasm</location>
    </subcellularLocation>
</comment>
<comment type="catalytic activity">
    <reaction evidence="6">
        <text>guanosine(527) in 16S rRNA + S-adenosyl-L-methionine = N(7)-methylguanosine(527) in 16S rRNA + S-adenosyl-L-homocysteine</text>
        <dbReference type="Rhea" id="RHEA:42732"/>
        <dbReference type="Rhea" id="RHEA-COMP:10209"/>
        <dbReference type="Rhea" id="RHEA-COMP:10210"/>
        <dbReference type="ChEBI" id="CHEBI:57856"/>
        <dbReference type="ChEBI" id="CHEBI:59789"/>
        <dbReference type="ChEBI" id="CHEBI:74269"/>
        <dbReference type="ChEBI" id="CHEBI:74480"/>
        <dbReference type="EC" id="2.1.1.170"/>
    </reaction>
</comment>
<keyword evidence="8" id="KW-1185">Reference proteome</keyword>
<protein>
    <recommendedName>
        <fullName evidence="6">Ribosomal RNA small subunit methyltransferase G</fullName>
        <ecNumber evidence="6">2.1.1.170</ecNumber>
    </recommendedName>
    <alternativeName>
        <fullName evidence="6">16S rRNA 7-methylguanosine methyltransferase</fullName>
        <shortName evidence="6">16S rRNA m7G methyltransferase</shortName>
    </alternativeName>
</protein>
<feature type="binding site" evidence="6">
    <location>
        <position position="73"/>
    </location>
    <ligand>
        <name>S-adenosyl-L-methionine</name>
        <dbReference type="ChEBI" id="CHEBI:59789"/>
    </ligand>
</feature>
<keyword evidence="5 6" id="KW-0949">S-adenosyl-L-methionine</keyword>